<keyword evidence="4 9" id="KW-0812">Transmembrane</keyword>
<reference evidence="10 11" key="1">
    <citation type="submission" date="2015-09" db="EMBL/GenBank/DDBJ databases">
        <authorList>
            <consortium name="Pathogen Informatics"/>
            <person name="Wu L."/>
            <person name="Ma J."/>
        </authorList>
    </citation>
    <scope>NUCLEOTIDE SEQUENCE [LARGE SCALE GENOMIC DNA]</scope>
    <source>
        <strain evidence="10 11">2789STDY5834858</strain>
    </source>
</reference>
<keyword evidence="5 9" id="KW-1133">Transmembrane helix</keyword>
<protein>
    <submittedName>
        <fullName evidence="10">V-type ATP synthase subunit I</fullName>
    </submittedName>
</protein>
<keyword evidence="11" id="KW-1185">Reference proteome</keyword>
<gene>
    <name evidence="10" type="ORF">ERS852473_00167</name>
</gene>
<dbReference type="Proteomes" id="UP000095488">
    <property type="component" value="Unassembled WGS sequence"/>
</dbReference>
<dbReference type="Pfam" id="PF01496">
    <property type="entry name" value="V_ATPase_I"/>
    <property type="match status" value="2"/>
</dbReference>
<keyword evidence="3" id="KW-0813">Transport</keyword>
<evidence type="ECO:0000256" key="8">
    <source>
        <dbReference type="SAM" id="Coils"/>
    </source>
</evidence>
<evidence type="ECO:0000256" key="7">
    <source>
        <dbReference type="ARBA" id="ARBA00023136"/>
    </source>
</evidence>
<name>A0ABP2ALT2_SARVE</name>
<evidence type="ECO:0000256" key="1">
    <source>
        <dbReference type="ARBA" id="ARBA00004141"/>
    </source>
</evidence>
<accession>A0ABP2ALT2</accession>
<dbReference type="RefSeq" id="WP_055257070.1">
    <property type="nucleotide sequence ID" value="NZ_CABIXL010000001.1"/>
</dbReference>
<keyword evidence="7 9" id="KW-0472">Membrane</keyword>
<evidence type="ECO:0000256" key="6">
    <source>
        <dbReference type="ARBA" id="ARBA00023065"/>
    </source>
</evidence>
<evidence type="ECO:0000256" key="5">
    <source>
        <dbReference type="ARBA" id="ARBA00022989"/>
    </source>
</evidence>
<keyword evidence="6" id="KW-0406">Ion transport</keyword>
<sequence>MAIVKMNKFTLLSFESQKEKLIESIQSFSQVEFINLQDENFLEKNQEFESLEREKSDSNLAKCEENLSKAKSALDFIETYLPKKSGLQSLKNQKESLTLKALENKVKSSSWENSYKIIKEKEEKLLALETKKSSIKEEIDVLTPWKDFDASFKEVENFKKVSVFLGTVPKQYEEVILGLENEFKLTNVEVISSNNQEIYIFSISHEDERDVFLEKLKECGFSAFNSNYEKMPKVILEDFQKEILSLDNNISNIREELKNLTTEENELKMAYEYYGNLKERLTVTKNFLKTKKTVVMQGWIPVDKNEKFNDVIKSAINDDFYLTFEEAKEEEYDKVPVKLKNGKIAKVFESITNMYSVPKYGDIDPTPVMMPFYLLFFGMMIADVGYGLVMLIASLIAIKFLKNNQKSTDFAKFFAYLSIPSILFGFVYGAFFNDAIPLPVFISTTKDVTTILIMSIGFGVFQIFVGLGIKAYMMIKKGDILGAFYDVGAWYMILIGLGVMLGGGMIGLPSITKTIATIVVIVAAIIIILTGGRAEKSVGAKLGQGAYSLYNITGYIGDLVSYTRLMAIGLAGGSIAGALNLLIGMLPGGIIGIIVGAVAFIAAHTFNLALSLLSAYVHTARLQYVEYFSKFYDGGGKEFAPFKTLNKYVNLID</sequence>
<evidence type="ECO:0000256" key="3">
    <source>
        <dbReference type="ARBA" id="ARBA00022448"/>
    </source>
</evidence>
<evidence type="ECO:0000256" key="2">
    <source>
        <dbReference type="ARBA" id="ARBA00009904"/>
    </source>
</evidence>
<feature type="transmembrane region" description="Helical" evidence="9">
    <location>
        <begin position="589"/>
        <end position="613"/>
    </location>
</feature>
<evidence type="ECO:0000256" key="4">
    <source>
        <dbReference type="ARBA" id="ARBA00022692"/>
    </source>
</evidence>
<feature type="coiled-coil region" evidence="8">
    <location>
        <begin position="34"/>
        <end position="73"/>
    </location>
</feature>
<dbReference type="EMBL" id="CYZR01000001">
    <property type="protein sequence ID" value="CUN44906.1"/>
    <property type="molecule type" value="Genomic_DNA"/>
</dbReference>
<dbReference type="PANTHER" id="PTHR11629">
    <property type="entry name" value="VACUOLAR PROTON ATPASES"/>
    <property type="match status" value="1"/>
</dbReference>
<feature type="transmembrane region" description="Helical" evidence="9">
    <location>
        <begin position="565"/>
        <end position="583"/>
    </location>
</feature>
<dbReference type="PANTHER" id="PTHR11629:SF63">
    <property type="entry name" value="V-TYPE PROTON ATPASE SUBUNIT A"/>
    <property type="match status" value="1"/>
</dbReference>
<feature type="coiled-coil region" evidence="8">
    <location>
        <begin position="236"/>
        <end position="270"/>
    </location>
</feature>
<evidence type="ECO:0000313" key="11">
    <source>
        <dbReference type="Proteomes" id="UP000095488"/>
    </source>
</evidence>
<feature type="transmembrane region" description="Helical" evidence="9">
    <location>
        <begin position="413"/>
        <end position="431"/>
    </location>
</feature>
<feature type="transmembrane region" description="Helical" evidence="9">
    <location>
        <begin position="451"/>
        <end position="475"/>
    </location>
</feature>
<comment type="caution">
    <text evidence="10">The sequence shown here is derived from an EMBL/GenBank/DDBJ whole genome shotgun (WGS) entry which is preliminary data.</text>
</comment>
<feature type="transmembrane region" description="Helical" evidence="9">
    <location>
        <begin position="487"/>
        <end position="508"/>
    </location>
</feature>
<proteinExistence type="inferred from homology"/>
<organism evidence="10 11">
    <name type="scientific">Sarcina ventriculi</name>
    <name type="common">Clostridium ventriculi</name>
    <dbReference type="NCBI Taxonomy" id="1267"/>
    <lineage>
        <taxon>Bacteria</taxon>
        <taxon>Bacillati</taxon>
        <taxon>Bacillota</taxon>
        <taxon>Clostridia</taxon>
        <taxon>Eubacteriales</taxon>
        <taxon>Clostridiaceae</taxon>
        <taxon>Sarcina</taxon>
    </lineage>
</organism>
<comment type="subcellular location">
    <subcellularLocation>
        <location evidence="1">Membrane</location>
        <topology evidence="1">Multi-pass membrane protein</topology>
    </subcellularLocation>
</comment>
<evidence type="ECO:0000313" key="10">
    <source>
        <dbReference type="EMBL" id="CUN44906.1"/>
    </source>
</evidence>
<comment type="similarity">
    <text evidence="2">Belongs to the V-ATPase 116 kDa subunit family.</text>
</comment>
<feature type="transmembrane region" description="Helical" evidence="9">
    <location>
        <begin position="514"/>
        <end position="532"/>
    </location>
</feature>
<dbReference type="InterPro" id="IPR002490">
    <property type="entry name" value="V-ATPase_116kDa_su"/>
</dbReference>
<feature type="transmembrane region" description="Helical" evidence="9">
    <location>
        <begin position="372"/>
        <end position="401"/>
    </location>
</feature>
<evidence type="ECO:0000256" key="9">
    <source>
        <dbReference type="SAM" id="Phobius"/>
    </source>
</evidence>
<keyword evidence="8" id="KW-0175">Coiled coil</keyword>